<dbReference type="OrthoDB" id="5357726at2759"/>
<keyword evidence="3" id="KW-0645">Protease</keyword>
<evidence type="ECO:0008006" key="12">
    <source>
        <dbReference type="Google" id="ProtNLM"/>
    </source>
</evidence>
<evidence type="ECO:0000256" key="8">
    <source>
        <dbReference type="SAM" id="MobiDB-lite"/>
    </source>
</evidence>
<keyword evidence="4" id="KW-0479">Metal-binding</keyword>
<evidence type="ECO:0000256" key="7">
    <source>
        <dbReference type="ARBA" id="ARBA00023049"/>
    </source>
</evidence>
<keyword evidence="7" id="KW-0482">Metalloprotease</keyword>
<evidence type="ECO:0000313" key="10">
    <source>
        <dbReference type="EMBL" id="KAF2799008.1"/>
    </source>
</evidence>
<evidence type="ECO:0000256" key="9">
    <source>
        <dbReference type="SAM" id="SignalP"/>
    </source>
</evidence>
<sequence length="403" mass="44540">MYSKLSSVLVASLFVSTVLSSPISKESITALSKPTSYNHNIRIRAEPNTGDDDLDPDEEPHPNKLDKVERAFNDAFELAGYATTVIDDANRQNIFTKYFNEEDRANVRKVFATIWTQPQDPDAPAADGGSPFLGEIMVQQADSRNLCGDARLIAYLDQNNAPDDVALVLCPRAFNKKGVTAINGQDPQAPGSENHYLNCDAIGDNVSFRMNSLGMTLLHEYTFNAPIIDQEDAAGNPIGYGPVQVRTLDKTLAKLNADSYAYFASEALWTVLCQKDYGDPVPGQDDNDPDCNNSACTGDSKTNAPYQQQIFNTFLRTTLAYRGIGWSDWWNDRYVSISCNDLRNNCKFGTAAYTYKGTNDKYPTIVHCSPFFSLKPLADQVAAVKLDLTDFKKQNAKNLLSQA</sequence>
<dbReference type="InterPro" id="IPR024079">
    <property type="entry name" value="MetalloPept_cat_dom_sf"/>
</dbReference>
<dbReference type="Proteomes" id="UP000799757">
    <property type="component" value="Unassembled WGS sequence"/>
</dbReference>
<evidence type="ECO:0000256" key="4">
    <source>
        <dbReference type="ARBA" id="ARBA00022723"/>
    </source>
</evidence>
<evidence type="ECO:0000313" key="11">
    <source>
        <dbReference type="Proteomes" id="UP000799757"/>
    </source>
</evidence>
<evidence type="ECO:0000256" key="2">
    <source>
        <dbReference type="ARBA" id="ARBA00010279"/>
    </source>
</evidence>
<feature type="region of interest" description="Disordered" evidence="8">
    <location>
        <begin position="40"/>
        <end position="63"/>
    </location>
</feature>
<name>A0A6A6XRZ9_9PLEO</name>
<dbReference type="Gene3D" id="3.40.390.10">
    <property type="entry name" value="Collagenase (Catalytic Domain)"/>
    <property type="match status" value="1"/>
</dbReference>
<protein>
    <recommendedName>
        <fullName evidence="12">Peptidase M43 pregnancy-associated plasma-A domain-containing protein</fullName>
    </recommendedName>
</protein>
<evidence type="ECO:0000256" key="3">
    <source>
        <dbReference type="ARBA" id="ARBA00022670"/>
    </source>
</evidence>
<keyword evidence="9" id="KW-0732">Signal</keyword>
<keyword evidence="11" id="KW-1185">Reference proteome</keyword>
<gene>
    <name evidence="10" type="ORF">K505DRAFT_391221</name>
</gene>
<comment type="cofactor">
    <cofactor evidence="1">
        <name>Zn(2+)</name>
        <dbReference type="ChEBI" id="CHEBI:29105"/>
    </cofactor>
</comment>
<evidence type="ECO:0000256" key="5">
    <source>
        <dbReference type="ARBA" id="ARBA00022801"/>
    </source>
</evidence>
<keyword evidence="5" id="KW-0378">Hydrolase</keyword>
<accession>A0A6A6XRZ9</accession>
<evidence type="ECO:0000256" key="1">
    <source>
        <dbReference type="ARBA" id="ARBA00001947"/>
    </source>
</evidence>
<dbReference type="PANTHER" id="PTHR37016:SF3">
    <property type="entry name" value="NEUTRAL PROTEASE 2-RELATED"/>
    <property type="match status" value="1"/>
</dbReference>
<dbReference type="GO" id="GO:0006508">
    <property type="term" value="P:proteolysis"/>
    <property type="evidence" value="ECO:0007669"/>
    <property type="project" value="UniProtKB-KW"/>
</dbReference>
<proteinExistence type="inferred from homology"/>
<feature type="chain" id="PRO_5025605349" description="Peptidase M43 pregnancy-associated plasma-A domain-containing protein" evidence="9">
    <location>
        <begin position="21"/>
        <end position="403"/>
    </location>
</feature>
<dbReference type="PANTHER" id="PTHR37016">
    <property type="match status" value="1"/>
</dbReference>
<organism evidence="10 11">
    <name type="scientific">Melanomma pulvis-pyrius CBS 109.77</name>
    <dbReference type="NCBI Taxonomy" id="1314802"/>
    <lineage>
        <taxon>Eukaryota</taxon>
        <taxon>Fungi</taxon>
        <taxon>Dikarya</taxon>
        <taxon>Ascomycota</taxon>
        <taxon>Pezizomycotina</taxon>
        <taxon>Dothideomycetes</taxon>
        <taxon>Pleosporomycetidae</taxon>
        <taxon>Pleosporales</taxon>
        <taxon>Melanommataceae</taxon>
        <taxon>Melanomma</taxon>
    </lineage>
</organism>
<feature type="signal peptide" evidence="9">
    <location>
        <begin position="1"/>
        <end position="20"/>
    </location>
</feature>
<dbReference type="SUPFAM" id="SSF55486">
    <property type="entry name" value="Metalloproteases ('zincins'), catalytic domain"/>
    <property type="match status" value="1"/>
</dbReference>
<dbReference type="GO" id="GO:0046872">
    <property type="term" value="F:metal ion binding"/>
    <property type="evidence" value="ECO:0007669"/>
    <property type="project" value="UniProtKB-KW"/>
</dbReference>
<dbReference type="AlphaFoldDB" id="A0A6A6XRZ9"/>
<evidence type="ECO:0000256" key="6">
    <source>
        <dbReference type="ARBA" id="ARBA00022833"/>
    </source>
</evidence>
<dbReference type="EMBL" id="MU001772">
    <property type="protein sequence ID" value="KAF2799008.1"/>
    <property type="molecule type" value="Genomic_DNA"/>
</dbReference>
<keyword evidence="6" id="KW-0862">Zinc</keyword>
<comment type="similarity">
    <text evidence="2">Belongs to the peptidase M35 family.</text>
</comment>
<dbReference type="InterPro" id="IPR050414">
    <property type="entry name" value="Fungal_M35_metalloproteases"/>
</dbReference>
<reference evidence="10" key="1">
    <citation type="journal article" date="2020" name="Stud. Mycol.">
        <title>101 Dothideomycetes genomes: a test case for predicting lifestyles and emergence of pathogens.</title>
        <authorList>
            <person name="Haridas S."/>
            <person name="Albert R."/>
            <person name="Binder M."/>
            <person name="Bloem J."/>
            <person name="Labutti K."/>
            <person name="Salamov A."/>
            <person name="Andreopoulos B."/>
            <person name="Baker S."/>
            <person name="Barry K."/>
            <person name="Bills G."/>
            <person name="Bluhm B."/>
            <person name="Cannon C."/>
            <person name="Castanera R."/>
            <person name="Culley D."/>
            <person name="Daum C."/>
            <person name="Ezra D."/>
            <person name="Gonzalez J."/>
            <person name="Henrissat B."/>
            <person name="Kuo A."/>
            <person name="Liang C."/>
            <person name="Lipzen A."/>
            <person name="Lutzoni F."/>
            <person name="Magnuson J."/>
            <person name="Mondo S."/>
            <person name="Nolan M."/>
            <person name="Ohm R."/>
            <person name="Pangilinan J."/>
            <person name="Park H.-J."/>
            <person name="Ramirez L."/>
            <person name="Alfaro M."/>
            <person name="Sun H."/>
            <person name="Tritt A."/>
            <person name="Yoshinaga Y."/>
            <person name="Zwiers L.-H."/>
            <person name="Turgeon B."/>
            <person name="Goodwin S."/>
            <person name="Spatafora J."/>
            <person name="Crous P."/>
            <person name="Grigoriev I."/>
        </authorList>
    </citation>
    <scope>NUCLEOTIDE SEQUENCE</scope>
    <source>
        <strain evidence="10">CBS 109.77</strain>
    </source>
</reference>
<feature type="compositionally biased region" description="Acidic residues" evidence="8">
    <location>
        <begin position="49"/>
        <end position="58"/>
    </location>
</feature>
<dbReference type="GO" id="GO:0008237">
    <property type="term" value="F:metallopeptidase activity"/>
    <property type="evidence" value="ECO:0007669"/>
    <property type="project" value="UniProtKB-KW"/>
</dbReference>